<dbReference type="Proteomes" id="UP000217780">
    <property type="component" value="Unassembled WGS sequence"/>
</dbReference>
<accession>A0A2A2T7V1</accession>
<dbReference type="InterPro" id="IPR010144">
    <property type="entry name" value="CRISPR-assoc_prot_Csd1-typ"/>
</dbReference>
<protein>
    <submittedName>
        <fullName evidence="2">Type I-C CRISPR-associated protein Cas8c/Csd1</fullName>
    </submittedName>
</protein>
<dbReference type="CDD" id="cd09757">
    <property type="entry name" value="Cas8c_I-C"/>
    <property type="match status" value="1"/>
</dbReference>
<evidence type="ECO:0000256" key="1">
    <source>
        <dbReference type="SAM" id="MobiDB-lite"/>
    </source>
</evidence>
<feature type="region of interest" description="Disordered" evidence="1">
    <location>
        <begin position="176"/>
        <end position="195"/>
    </location>
</feature>
<dbReference type="EMBL" id="NTBI01000003">
    <property type="protein sequence ID" value="PAX17498.1"/>
    <property type="molecule type" value="Genomic_DNA"/>
</dbReference>
<feature type="region of interest" description="Disordered" evidence="1">
    <location>
        <begin position="599"/>
        <end position="621"/>
    </location>
</feature>
<feature type="compositionally biased region" description="Polar residues" evidence="1">
    <location>
        <begin position="609"/>
        <end position="621"/>
    </location>
</feature>
<dbReference type="AlphaFoldDB" id="A0A2A2T7V1"/>
<dbReference type="NCBIfam" id="TIGR01863">
    <property type="entry name" value="cas_Csd1"/>
    <property type="match status" value="1"/>
</dbReference>
<gene>
    <name evidence="2" type="primary">cas8c</name>
    <name evidence="2" type="ORF">CLI92_05225</name>
</gene>
<organism evidence="2 3">
    <name type="scientific">Vandammella animalimorsus</name>
    <dbReference type="NCBI Taxonomy" id="2029117"/>
    <lineage>
        <taxon>Bacteria</taxon>
        <taxon>Pseudomonadati</taxon>
        <taxon>Pseudomonadota</taxon>
        <taxon>Betaproteobacteria</taxon>
        <taxon>Burkholderiales</taxon>
        <taxon>Comamonadaceae</taxon>
        <taxon>Vandammella</taxon>
    </lineage>
</organism>
<comment type="caution">
    <text evidence="2">The sequence shown here is derived from an EMBL/GenBank/DDBJ whole genome shotgun (WGS) entry which is preliminary data.</text>
</comment>
<evidence type="ECO:0000313" key="3">
    <source>
        <dbReference type="Proteomes" id="UP000217780"/>
    </source>
</evidence>
<dbReference type="Pfam" id="PF09709">
    <property type="entry name" value="Cas_Csd1"/>
    <property type="match status" value="1"/>
</dbReference>
<sequence>MILQALVRLYHRLAAQPGSGLAPYGYSPEKISYVIKLRPDGSVAAVQARMDTSGKKPKPQLITVPQPVKRTVGIQPNVLWDKSSYVLGVSASSKRADKEHEAFKALHLPLLAQATDEGLLALRRFLQQWRPEHFQPPLFTEEMKDANLVFSLDGENAYLHDRPAAQALRMQLLQAQEAGGDAGPPPAPGAQAGPPAMTCLATGEPAAPARLHPAIKGVHGAQSSGASIVSFNQDAFNSFGKEQGDNAPVSAQAAFAYTTALNHLLRSGADNRQRIQIGDTSVVFWAEAPEPAQAQAAEDLLASLFDPIDDGSEAMRLRGVLQAVQKGRPLNAAQLDAGLHPDTRIFVLGLAPNASRLSVRLWLTDSLQHFVEKLAQHEADLRIEPCPWQTAPAMRRLVLATVPQREGAMPKADDAPAHLVGETLRSILTGGLYPRSLLANTVMRIRADGHLSGLRAAICKGVLARQRRLLQPSSTEEIPVSLDPQSTQPAYLLGRLFAVLEHVQRSALGAQLNATIRDRYYGAASATPASIFPVLLRNAQNHLSKLRKERTGQAIHLEKLMGDVMDSLPQQFPRTLNIEHQGRFAIGYYHQNRALFTKNEGAGDKNTTDTDSTATQQEIFE</sequence>
<name>A0A2A2T7V1_9BURK</name>
<evidence type="ECO:0000313" key="2">
    <source>
        <dbReference type="EMBL" id="PAX17498.1"/>
    </source>
</evidence>
<reference evidence="2 3" key="1">
    <citation type="submission" date="2017-08" db="EMBL/GenBank/DDBJ databases">
        <title>WGS of Clinical strains of the CDC Group NO-1 linked to zoonotic infections in humans.</title>
        <authorList>
            <person name="Bernier A.-M."/>
            <person name="Bernard K."/>
        </authorList>
    </citation>
    <scope>NUCLEOTIDE SEQUENCE [LARGE SCALE GENOMIC DNA]</scope>
    <source>
        <strain evidence="2 3">NML91-0035</strain>
    </source>
</reference>
<proteinExistence type="predicted"/>
<dbReference type="GeneID" id="93874197"/>
<dbReference type="RefSeq" id="WP_095541598.1">
    <property type="nucleotide sequence ID" value="NZ_NSJC01000002.1"/>
</dbReference>